<evidence type="ECO:0000313" key="2">
    <source>
        <dbReference type="EMBL" id="KJQ74458.1"/>
    </source>
</evidence>
<dbReference type="PATRIC" id="fig|28037.215.peg.710"/>
<organism evidence="2 3">
    <name type="scientific">Streptococcus mitis</name>
    <dbReference type="NCBI Taxonomy" id="28037"/>
    <lineage>
        <taxon>Bacteria</taxon>
        <taxon>Bacillati</taxon>
        <taxon>Bacillota</taxon>
        <taxon>Bacilli</taxon>
        <taxon>Lactobacillales</taxon>
        <taxon>Streptococcaceae</taxon>
        <taxon>Streptococcus</taxon>
        <taxon>Streptococcus mitis group</taxon>
    </lineage>
</organism>
<feature type="coiled-coil region" evidence="1">
    <location>
        <begin position="67"/>
        <end position="94"/>
    </location>
</feature>
<evidence type="ECO:0000256" key="1">
    <source>
        <dbReference type="SAM" id="Coils"/>
    </source>
</evidence>
<accession>A0A0F2DU29</accession>
<comment type="caution">
    <text evidence="2">The sequence shown here is derived from an EMBL/GenBank/DDBJ whole genome shotgun (WGS) entry which is preliminary data.</text>
</comment>
<reference evidence="2 3" key="1">
    <citation type="submission" date="2015-02" db="EMBL/GenBank/DDBJ databases">
        <title>Evolution of amylase-binding proteins of oral streptococcal species.</title>
        <authorList>
            <person name="Haase E.M."/>
        </authorList>
    </citation>
    <scope>NUCLEOTIDE SEQUENCE [LARGE SCALE GENOMIC DNA]</scope>
    <source>
        <strain evidence="2 3">SK145</strain>
    </source>
</reference>
<name>A0A0F2DU29_STRMT</name>
<proteinExistence type="predicted"/>
<dbReference type="EMBL" id="JYGS01000004">
    <property type="protein sequence ID" value="KJQ74458.1"/>
    <property type="molecule type" value="Genomic_DNA"/>
</dbReference>
<sequence>MNDYFKEFEKELVLVEEKLDILSEWHNSKNHIGAMEIVEDCNSVITDLWLSFYKLSEAYKMQEASHEEFYNKNVENLLGELKKYDDECAEMYNKKPDWLLFNYLNQVISENKLSNDITHETASTWTYLRSLVVSDLQKRGLLK</sequence>
<protein>
    <submittedName>
        <fullName evidence="2">Uncharacterized protein</fullName>
    </submittedName>
</protein>
<dbReference type="RefSeq" id="WP_045605718.1">
    <property type="nucleotide sequence ID" value="NZ_JYGS01000004.1"/>
</dbReference>
<evidence type="ECO:0000313" key="3">
    <source>
        <dbReference type="Proteomes" id="UP000033590"/>
    </source>
</evidence>
<dbReference type="Proteomes" id="UP000033590">
    <property type="component" value="Unassembled WGS sequence"/>
</dbReference>
<keyword evidence="1" id="KW-0175">Coiled coil</keyword>
<dbReference type="AlphaFoldDB" id="A0A0F2DU29"/>
<gene>
    <name evidence="2" type="ORF">TZ93_00711</name>
</gene>